<dbReference type="InterPro" id="IPR000534">
    <property type="entry name" value="Semialdehyde_DH_NAD-bd"/>
</dbReference>
<organism evidence="8 9">
    <name type="scientific">Paenibacillus phytorum</name>
    <dbReference type="NCBI Taxonomy" id="2654977"/>
    <lineage>
        <taxon>Bacteria</taxon>
        <taxon>Bacillati</taxon>
        <taxon>Bacillota</taxon>
        <taxon>Bacilli</taxon>
        <taxon>Bacillales</taxon>
        <taxon>Paenibacillaceae</taxon>
        <taxon>Paenibacillus</taxon>
    </lineage>
</organism>
<reference evidence="8 9" key="1">
    <citation type="submission" date="2019-10" db="EMBL/GenBank/DDBJ databases">
        <title>Description of Paenibacillus terrestris sp. nov.</title>
        <authorList>
            <person name="Carlier A."/>
            <person name="Qi S."/>
        </authorList>
    </citation>
    <scope>NUCLEOTIDE SEQUENCE [LARGE SCALE GENOMIC DNA]</scope>
    <source>
        <strain evidence="8 9">LMG 31458</strain>
    </source>
</reference>
<dbReference type="Pfam" id="PF22698">
    <property type="entry name" value="Semialdhyde_dhC_1"/>
    <property type="match status" value="1"/>
</dbReference>
<dbReference type="EC" id="1.2.1.38" evidence="6"/>
<dbReference type="Gene3D" id="3.30.360.10">
    <property type="entry name" value="Dihydrodipicolinate Reductase, domain 2"/>
    <property type="match status" value="1"/>
</dbReference>
<feature type="active site" evidence="6">
    <location>
        <position position="114"/>
    </location>
</feature>
<comment type="function">
    <text evidence="6">Catalyzes the NADPH-dependent reduction of N-acetyl-5-glutamyl phosphate to yield N-acetyl-L-glutamate 5-semialdehyde.</text>
</comment>
<dbReference type="Pfam" id="PF01118">
    <property type="entry name" value="Semialdhyde_dh"/>
    <property type="match status" value="1"/>
</dbReference>
<comment type="similarity">
    <text evidence="6">Belongs to the NAGSA dehydrogenase family. Type 2 subfamily.</text>
</comment>
<keyword evidence="9" id="KW-1185">Reference proteome</keyword>
<comment type="caution">
    <text evidence="8">The sequence shown here is derived from an EMBL/GenBank/DDBJ whole genome shotgun (WGS) entry which is preliminary data.</text>
</comment>
<dbReference type="EMBL" id="WHOA01000037">
    <property type="protein sequence ID" value="NOU71016.1"/>
    <property type="molecule type" value="Genomic_DNA"/>
</dbReference>
<dbReference type="RefSeq" id="WP_171642002.1">
    <property type="nucleotide sequence ID" value="NZ_WHOA01000037.1"/>
</dbReference>
<dbReference type="HAMAP" id="MF_01110">
    <property type="entry name" value="ArgC_type2"/>
    <property type="match status" value="1"/>
</dbReference>
<gene>
    <name evidence="6 8" type="primary">argC</name>
    <name evidence="8" type="ORF">GC098_06145</name>
</gene>
<dbReference type="SUPFAM" id="SSF51735">
    <property type="entry name" value="NAD(P)-binding Rossmann-fold domains"/>
    <property type="match status" value="1"/>
</dbReference>
<dbReference type="SMART" id="SM00859">
    <property type="entry name" value="Semialdhyde_dh"/>
    <property type="match status" value="1"/>
</dbReference>
<dbReference type="NCBIfam" id="TIGR01851">
    <property type="entry name" value="argC_other"/>
    <property type="match status" value="1"/>
</dbReference>
<dbReference type="GO" id="GO:0003942">
    <property type="term" value="F:N-acetyl-gamma-glutamyl-phosphate reductase activity"/>
    <property type="evidence" value="ECO:0007669"/>
    <property type="project" value="UniProtKB-EC"/>
</dbReference>
<comment type="subcellular location">
    <subcellularLocation>
        <location evidence="6">Cytoplasm</location>
    </subcellularLocation>
</comment>
<dbReference type="Gene3D" id="3.40.50.720">
    <property type="entry name" value="NAD(P)-binding Rossmann-like Domain"/>
    <property type="match status" value="1"/>
</dbReference>
<evidence type="ECO:0000256" key="3">
    <source>
        <dbReference type="ARBA" id="ARBA00022605"/>
    </source>
</evidence>
<evidence type="ECO:0000313" key="8">
    <source>
        <dbReference type="EMBL" id="NOU71016.1"/>
    </source>
</evidence>
<evidence type="ECO:0000256" key="6">
    <source>
        <dbReference type="HAMAP-Rule" id="MF_01110"/>
    </source>
</evidence>
<dbReference type="InterPro" id="IPR010136">
    <property type="entry name" value="AGPR_type-2"/>
</dbReference>
<evidence type="ECO:0000256" key="1">
    <source>
        <dbReference type="ARBA" id="ARBA00022490"/>
    </source>
</evidence>
<evidence type="ECO:0000256" key="4">
    <source>
        <dbReference type="ARBA" id="ARBA00022857"/>
    </source>
</evidence>
<dbReference type="InterPro" id="IPR058924">
    <property type="entry name" value="AGPR_dimerisation_dom"/>
</dbReference>
<comment type="catalytic activity">
    <reaction evidence="6">
        <text>N-acetyl-L-glutamate 5-semialdehyde + phosphate + NADP(+) = N-acetyl-L-glutamyl 5-phosphate + NADPH + H(+)</text>
        <dbReference type="Rhea" id="RHEA:21588"/>
        <dbReference type="ChEBI" id="CHEBI:15378"/>
        <dbReference type="ChEBI" id="CHEBI:29123"/>
        <dbReference type="ChEBI" id="CHEBI:43474"/>
        <dbReference type="ChEBI" id="CHEBI:57783"/>
        <dbReference type="ChEBI" id="CHEBI:57936"/>
        <dbReference type="ChEBI" id="CHEBI:58349"/>
        <dbReference type="EC" id="1.2.1.38"/>
    </reaction>
</comment>
<dbReference type="InterPro" id="IPR036291">
    <property type="entry name" value="NAD(P)-bd_dom_sf"/>
</dbReference>
<proteinExistence type="inferred from homology"/>
<feature type="domain" description="Semialdehyde dehydrogenase NAD-binding" evidence="7">
    <location>
        <begin position="2"/>
        <end position="103"/>
    </location>
</feature>
<dbReference type="CDD" id="cd23935">
    <property type="entry name" value="AGPR_2_C"/>
    <property type="match status" value="1"/>
</dbReference>
<dbReference type="CDD" id="cd17896">
    <property type="entry name" value="AGPR_2_N"/>
    <property type="match status" value="1"/>
</dbReference>
<sequence length="319" mass="35504">MKVFVDGQYGTTGLNIHERLNQRNDVELLWISEEQKKDPEIRIKLMNEADIVFLCLPDQAAREAIKLIINPNTRVIDSSTAFRTNEAWTYGLPELSALQRGKIANAARVSVPGCHATAFVLAINPLVQRGILPRDYPVSCHSLTGYSGGGKAFIEQYETGGFSDVNDSLRYPQHYSLKLDHKHLPEMKKFTDLEFQPVFLPTVCNFYNGMVVTVPLVTRLLINQPSLQEIHAALTDYYQGETFVRVIPLDDTKGISQYALDPTLCNGTNYSEIFVLGNDDQVLVACRLDNLGKGSSGAAIQCMNIMLGLDEGFGQTLEE</sequence>
<accession>A0ABX1XSI9</accession>
<evidence type="ECO:0000256" key="5">
    <source>
        <dbReference type="ARBA" id="ARBA00023002"/>
    </source>
</evidence>
<protein>
    <recommendedName>
        <fullName evidence="6">N-acetyl-gamma-glutamyl-phosphate reductase</fullName>
        <shortName evidence="6">AGPR</shortName>
        <ecNumber evidence="6">1.2.1.38</ecNumber>
    </recommendedName>
    <alternativeName>
        <fullName evidence="6">N-acetyl-glutamate semialdehyde dehydrogenase</fullName>
        <shortName evidence="6">NAGSA dehydrogenase</shortName>
    </alternativeName>
</protein>
<keyword evidence="4 6" id="KW-0521">NADP</keyword>
<dbReference type="SUPFAM" id="SSF55347">
    <property type="entry name" value="Glyceraldehyde-3-phosphate dehydrogenase-like, C-terminal domain"/>
    <property type="match status" value="1"/>
</dbReference>
<keyword evidence="5 6" id="KW-0560">Oxidoreductase</keyword>
<dbReference type="PANTHER" id="PTHR32338:SF10">
    <property type="entry name" value="N-ACETYL-GAMMA-GLUTAMYL-PHOSPHATE REDUCTASE, CHLOROPLASTIC-RELATED"/>
    <property type="match status" value="1"/>
</dbReference>
<keyword evidence="1 6" id="KW-0963">Cytoplasm</keyword>
<evidence type="ECO:0000256" key="2">
    <source>
        <dbReference type="ARBA" id="ARBA00022571"/>
    </source>
</evidence>
<name>A0ABX1XSI9_9BACL</name>
<keyword evidence="2 6" id="KW-0055">Arginine biosynthesis</keyword>
<dbReference type="PANTHER" id="PTHR32338">
    <property type="entry name" value="N-ACETYL-GAMMA-GLUTAMYL-PHOSPHATE REDUCTASE, CHLOROPLASTIC-RELATED-RELATED"/>
    <property type="match status" value="1"/>
</dbReference>
<evidence type="ECO:0000259" key="7">
    <source>
        <dbReference type="SMART" id="SM00859"/>
    </source>
</evidence>
<keyword evidence="3 6" id="KW-0028">Amino-acid biosynthesis</keyword>
<comment type="pathway">
    <text evidence="6">Amino-acid biosynthesis; L-arginine biosynthesis; N(2)-acetyl-L-ornithine from L-glutamate: step 3/4.</text>
</comment>
<dbReference type="InterPro" id="IPR050085">
    <property type="entry name" value="AGPR"/>
</dbReference>
<evidence type="ECO:0000313" key="9">
    <source>
        <dbReference type="Proteomes" id="UP000616779"/>
    </source>
</evidence>
<dbReference type="Proteomes" id="UP000616779">
    <property type="component" value="Unassembled WGS sequence"/>
</dbReference>